<gene>
    <name evidence="7" type="ORF">PGQ11_002072</name>
</gene>
<feature type="region of interest" description="Disordered" evidence="5">
    <location>
        <begin position="1"/>
        <end position="139"/>
    </location>
</feature>
<organism evidence="7 8">
    <name type="scientific">Apiospora arundinis</name>
    <dbReference type="NCBI Taxonomy" id="335852"/>
    <lineage>
        <taxon>Eukaryota</taxon>
        <taxon>Fungi</taxon>
        <taxon>Dikarya</taxon>
        <taxon>Ascomycota</taxon>
        <taxon>Pezizomycotina</taxon>
        <taxon>Sordariomycetes</taxon>
        <taxon>Xylariomycetidae</taxon>
        <taxon>Amphisphaeriales</taxon>
        <taxon>Apiosporaceae</taxon>
        <taxon>Apiospora</taxon>
    </lineage>
</organism>
<keyword evidence="1" id="KW-0805">Transcription regulation</keyword>
<dbReference type="PROSITE" id="PS00463">
    <property type="entry name" value="ZN2_CY6_FUNGAL_1"/>
    <property type="match status" value="1"/>
</dbReference>
<comment type="caution">
    <text evidence="7">The sequence shown here is derived from an EMBL/GenBank/DDBJ whole genome shotgun (WGS) entry which is preliminary data.</text>
</comment>
<sequence length="427" mass="45550">MAEDRRSRGPRHDHNEESQYPPLPGEEDERSRSIAYHNRPQMASGAVTLPSIQDPRGYPAQGGQGWDPRASGSYGTSPNSSNGYPAESSSGHQGSYSPAGSSGYAPPHGYLPPVQPSPQDARGSYPPDPRGPQYYSAARPAPYGANAAYDFAYRPERGPPGQYPPDYGRVGQQVMQPSAPRQRTSIACRYCRRRKIRCSGYANSPGGKCTNCIKMNQECIFQPVSSSTSTAFVPVSALQNGIPPGTQLFGAYGQPLGGPSNAQPGGGPYSTGPPGYDQPLPSPTGSFNSYPEERGEPSAAGMRRPRPPEEEHSMRLPPPTTFPDDNSRRRSPSSSSSPNHLAPYAPLAVQGTQPSGYDSRTPPPRASSSGPPVSGTSASSVMSLGNIMDSGNDIDKGMLVEGEASKHFTREIRLDSDFRLVTAAFVF</sequence>
<reference evidence="7 8" key="1">
    <citation type="journal article" date="2024" name="IMA Fungus">
        <title>Apiospora arundinis, a panoply of carbohydrate-active enzymes and secondary metabolites.</title>
        <authorList>
            <person name="Sorensen T."/>
            <person name="Petersen C."/>
            <person name="Muurmann A.T."/>
            <person name="Christiansen J.V."/>
            <person name="Brundto M.L."/>
            <person name="Overgaard C.K."/>
            <person name="Boysen A.T."/>
            <person name="Wollenberg R.D."/>
            <person name="Larsen T.O."/>
            <person name="Sorensen J.L."/>
            <person name="Nielsen K.L."/>
            <person name="Sondergaard T.E."/>
        </authorList>
    </citation>
    <scope>NUCLEOTIDE SEQUENCE [LARGE SCALE GENOMIC DNA]</scope>
    <source>
        <strain evidence="7 8">AAU 773</strain>
    </source>
</reference>
<keyword evidence="3" id="KW-0804">Transcription</keyword>
<dbReference type="PANTHER" id="PTHR47424">
    <property type="entry name" value="REGULATORY PROTEIN GAL4"/>
    <property type="match status" value="1"/>
</dbReference>
<keyword evidence="4" id="KW-0539">Nucleus</keyword>
<name>A0ABR2JH40_9PEZI</name>
<evidence type="ECO:0000256" key="3">
    <source>
        <dbReference type="ARBA" id="ARBA00023163"/>
    </source>
</evidence>
<feature type="compositionally biased region" description="Polar residues" evidence="5">
    <location>
        <begin position="73"/>
        <end position="93"/>
    </location>
</feature>
<dbReference type="PROSITE" id="PS50048">
    <property type="entry name" value="ZN2_CY6_FUNGAL_2"/>
    <property type="match status" value="1"/>
</dbReference>
<accession>A0ABR2JH40</accession>
<evidence type="ECO:0000256" key="5">
    <source>
        <dbReference type="SAM" id="MobiDB-lite"/>
    </source>
</evidence>
<feature type="domain" description="Zn(2)-C6 fungal-type" evidence="6">
    <location>
        <begin position="187"/>
        <end position="221"/>
    </location>
</feature>
<evidence type="ECO:0000313" key="8">
    <source>
        <dbReference type="Proteomes" id="UP001390339"/>
    </source>
</evidence>
<feature type="region of interest" description="Disordered" evidence="5">
    <location>
        <begin position="249"/>
        <end position="389"/>
    </location>
</feature>
<keyword evidence="8" id="KW-1185">Reference proteome</keyword>
<protein>
    <submittedName>
        <fullName evidence="7">Transcriptional regulatory protein</fullName>
    </submittedName>
</protein>
<dbReference type="InterPro" id="IPR001138">
    <property type="entry name" value="Zn2Cys6_DnaBD"/>
</dbReference>
<keyword evidence="2" id="KW-0238">DNA-binding</keyword>
<feature type="compositionally biased region" description="Polar residues" evidence="5">
    <location>
        <begin position="366"/>
        <end position="383"/>
    </location>
</feature>
<dbReference type="Pfam" id="PF00172">
    <property type="entry name" value="Zn_clus"/>
    <property type="match status" value="1"/>
</dbReference>
<dbReference type="Proteomes" id="UP001390339">
    <property type="component" value="Unassembled WGS sequence"/>
</dbReference>
<evidence type="ECO:0000256" key="4">
    <source>
        <dbReference type="ARBA" id="ARBA00023242"/>
    </source>
</evidence>
<dbReference type="Gene3D" id="4.10.240.10">
    <property type="entry name" value="Zn(2)-C6 fungal-type DNA-binding domain"/>
    <property type="match status" value="1"/>
</dbReference>
<evidence type="ECO:0000256" key="1">
    <source>
        <dbReference type="ARBA" id="ARBA00023015"/>
    </source>
</evidence>
<evidence type="ECO:0000256" key="2">
    <source>
        <dbReference type="ARBA" id="ARBA00023125"/>
    </source>
</evidence>
<dbReference type="InterPro" id="IPR036864">
    <property type="entry name" value="Zn2-C6_fun-type_DNA-bd_sf"/>
</dbReference>
<dbReference type="EMBL" id="JAPCWZ010000002">
    <property type="protein sequence ID" value="KAK8877126.1"/>
    <property type="molecule type" value="Genomic_DNA"/>
</dbReference>
<evidence type="ECO:0000313" key="7">
    <source>
        <dbReference type="EMBL" id="KAK8877126.1"/>
    </source>
</evidence>
<evidence type="ECO:0000259" key="6">
    <source>
        <dbReference type="PROSITE" id="PS50048"/>
    </source>
</evidence>
<dbReference type="SMART" id="SM00066">
    <property type="entry name" value="GAL4"/>
    <property type="match status" value="1"/>
</dbReference>
<dbReference type="SUPFAM" id="SSF57701">
    <property type="entry name" value="Zn2/Cys6 DNA-binding domain"/>
    <property type="match status" value="1"/>
</dbReference>
<dbReference type="PANTHER" id="PTHR47424:SF3">
    <property type="entry name" value="REGULATORY PROTEIN GAL4"/>
    <property type="match status" value="1"/>
</dbReference>
<feature type="compositionally biased region" description="Basic and acidic residues" evidence="5">
    <location>
        <begin position="1"/>
        <end position="17"/>
    </location>
</feature>
<dbReference type="InterPro" id="IPR051127">
    <property type="entry name" value="Fungal_SecMet_Regulators"/>
</dbReference>
<dbReference type="CDD" id="cd00067">
    <property type="entry name" value="GAL4"/>
    <property type="match status" value="1"/>
</dbReference>
<proteinExistence type="predicted"/>
<feature type="compositionally biased region" description="Low complexity" evidence="5">
    <location>
        <begin position="94"/>
        <end position="107"/>
    </location>
</feature>